<reference evidence="1" key="1">
    <citation type="submission" date="2022-04" db="EMBL/GenBank/DDBJ databases">
        <title>A functionally conserved STORR gene fusion in Papaver species that diverged 16.8 million years ago.</title>
        <authorList>
            <person name="Catania T."/>
        </authorList>
    </citation>
    <scope>NUCLEOTIDE SEQUENCE</scope>
    <source>
        <strain evidence="1">S-188037</strain>
    </source>
</reference>
<comment type="caution">
    <text evidence="1">The sequence shown here is derived from an EMBL/GenBank/DDBJ whole genome shotgun (WGS) entry which is preliminary data.</text>
</comment>
<gene>
    <name evidence="1" type="ORF">MKW98_020870</name>
</gene>
<dbReference type="Proteomes" id="UP001202328">
    <property type="component" value="Unassembled WGS sequence"/>
</dbReference>
<protein>
    <submittedName>
        <fullName evidence="1">Uncharacterized protein</fullName>
    </submittedName>
</protein>
<organism evidence="1 2">
    <name type="scientific">Papaver atlanticum</name>
    <dbReference type="NCBI Taxonomy" id="357466"/>
    <lineage>
        <taxon>Eukaryota</taxon>
        <taxon>Viridiplantae</taxon>
        <taxon>Streptophyta</taxon>
        <taxon>Embryophyta</taxon>
        <taxon>Tracheophyta</taxon>
        <taxon>Spermatophyta</taxon>
        <taxon>Magnoliopsida</taxon>
        <taxon>Ranunculales</taxon>
        <taxon>Papaveraceae</taxon>
        <taxon>Papaveroideae</taxon>
        <taxon>Papaver</taxon>
    </lineage>
</organism>
<dbReference type="AlphaFoldDB" id="A0AAD4TG80"/>
<sequence length="189" mass="21521">MVVPCLKINRNFRIDDYDELIDEFSMVVAANKTHGNKLIRCADCKGELGKFHRGKASVLGFVKVERRFDRDFDTAGFLLSADFYWHIDMIVCFVIQTLLQVLLRENGVSYNDVFSANEFMYNVNGSLSEPTIEAISLDTKQQELDGICIQIRNLSKLTLEAEVSNKGALALYGRFWFIRAKKAPPVLLE</sequence>
<keyword evidence="2" id="KW-1185">Reference proteome</keyword>
<evidence type="ECO:0000313" key="1">
    <source>
        <dbReference type="EMBL" id="KAI3955237.1"/>
    </source>
</evidence>
<name>A0AAD4TG80_9MAGN</name>
<dbReference type="EMBL" id="JAJJMB010001778">
    <property type="protein sequence ID" value="KAI3955237.1"/>
    <property type="molecule type" value="Genomic_DNA"/>
</dbReference>
<proteinExistence type="predicted"/>
<accession>A0AAD4TG80</accession>
<evidence type="ECO:0000313" key="2">
    <source>
        <dbReference type="Proteomes" id="UP001202328"/>
    </source>
</evidence>